<proteinExistence type="predicted"/>
<comment type="caution">
    <text evidence="2">The sequence shown here is derived from an EMBL/GenBank/DDBJ whole genome shotgun (WGS) entry which is preliminary data.</text>
</comment>
<accession>A0A4Y2PTL7</accession>
<evidence type="ECO:0000313" key="3">
    <source>
        <dbReference type="Proteomes" id="UP000499080"/>
    </source>
</evidence>
<dbReference type="Proteomes" id="UP000499080">
    <property type="component" value="Unassembled WGS sequence"/>
</dbReference>
<evidence type="ECO:0000313" key="2">
    <source>
        <dbReference type="EMBL" id="GBN55238.1"/>
    </source>
</evidence>
<organism evidence="2 3">
    <name type="scientific">Araneus ventricosus</name>
    <name type="common">Orbweaver spider</name>
    <name type="synonym">Epeira ventricosa</name>
    <dbReference type="NCBI Taxonomy" id="182803"/>
    <lineage>
        <taxon>Eukaryota</taxon>
        <taxon>Metazoa</taxon>
        <taxon>Ecdysozoa</taxon>
        <taxon>Arthropoda</taxon>
        <taxon>Chelicerata</taxon>
        <taxon>Arachnida</taxon>
        <taxon>Araneae</taxon>
        <taxon>Araneomorphae</taxon>
        <taxon>Entelegynae</taxon>
        <taxon>Araneoidea</taxon>
        <taxon>Araneidae</taxon>
        <taxon>Araneus</taxon>
    </lineage>
</organism>
<reference evidence="2 3" key="1">
    <citation type="journal article" date="2019" name="Sci. Rep.">
        <title>Orb-weaving spider Araneus ventricosus genome elucidates the spidroin gene catalogue.</title>
        <authorList>
            <person name="Kono N."/>
            <person name="Nakamura H."/>
            <person name="Ohtoshi R."/>
            <person name="Moran D.A.P."/>
            <person name="Shinohara A."/>
            <person name="Yoshida Y."/>
            <person name="Fujiwara M."/>
            <person name="Mori M."/>
            <person name="Tomita M."/>
            <person name="Arakawa K."/>
        </authorList>
    </citation>
    <scope>NUCLEOTIDE SEQUENCE [LARGE SCALE GENOMIC DNA]</scope>
</reference>
<feature type="region of interest" description="Disordered" evidence="1">
    <location>
        <begin position="50"/>
        <end position="77"/>
    </location>
</feature>
<evidence type="ECO:0000256" key="1">
    <source>
        <dbReference type="SAM" id="MobiDB-lite"/>
    </source>
</evidence>
<keyword evidence="3" id="KW-1185">Reference proteome</keyword>
<name>A0A4Y2PTL7_ARAVE</name>
<protein>
    <submittedName>
        <fullName evidence="2">Uncharacterized protein</fullName>
    </submittedName>
</protein>
<sequence>MLSLFGSSLSFPLLLLFIPGYKILRLEVRQVFTRAIVECVGVFDQKESEGRTIRKKTRDRQPSSPPEHGNDAVLIPSPSRPLCRSVVDTHRGTPLLWRQIGYGLEALFMVSSDLKIRISKRFAFFAASQGRSKFMKGDGCGNPDQSETR</sequence>
<dbReference type="AlphaFoldDB" id="A0A4Y2PTL7"/>
<dbReference type="EMBL" id="BGPR01012244">
    <property type="protein sequence ID" value="GBN55238.1"/>
    <property type="molecule type" value="Genomic_DNA"/>
</dbReference>
<gene>
    <name evidence="2" type="ORF">AVEN_102189_1</name>
</gene>